<name>A0A061QPD2_9CHLO</name>
<protein>
    <submittedName>
        <fullName evidence="2">Uncharacterized protein</fullName>
    </submittedName>
</protein>
<gene>
    <name evidence="2" type="ORF">TSPGSL018_29351</name>
</gene>
<feature type="region of interest" description="Disordered" evidence="1">
    <location>
        <begin position="1"/>
        <end position="38"/>
    </location>
</feature>
<evidence type="ECO:0000313" key="2">
    <source>
        <dbReference type="EMBL" id="JAC60284.1"/>
    </source>
</evidence>
<dbReference type="AlphaFoldDB" id="A0A061QPD2"/>
<dbReference type="EMBL" id="GBEZ01026972">
    <property type="protein sequence ID" value="JAC60284.1"/>
    <property type="molecule type" value="Transcribed_RNA"/>
</dbReference>
<accession>A0A061QPD2</accession>
<proteinExistence type="predicted"/>
<reference evidence="2" key="1">
    <citation type="submission" date="2014-05" db="EMBL/GenBank/DDBJ databases">
        <title>The transcriptome of the halophilic microalga Tetraselmis sp. GSL018 isolated from the Great Salt Lake, Utah.</title>
        <authorList>
            <person name="Jinkerson R.E."/>
            <person name="D'Adamo S."/>
            <person name="Posewitz M.C."/>
        </authorList>
    </citation>
    <scope>NUCLEOTIDE SEQUENCE</scope>
    <source>
        <strain evidence="2">GSL018</strain>
    </source>
</reference>
<sequence length="104" mass="11689">MVGRGVQHSRRGRRAVSPLTRTPSLKHSRRGRRALHDWGQSQWDAAGAVERADGAEQHVFDQQRPLGGAATSMEHAGRAEPHAVWQKRVFRDTPASVERAYRTQ</sequence>
<evidence type="ECO:0000256" key="1">
    <source>
        <dbReference type="SAM" id="MobiDB-lite"/>
    </source>
</evidence>
<feature type="compositionally biased region" description="Basic residues" evidence="1">
    <location>
        <begin position="24"/>
        <end position="33"/>
    </location>
</feature>
<organism evidence="2">
    <name type="scientific">Tetraselmis sp. GSL018</name>
    <dbReference type="NCBI Taxonomy" id="582737"/>
    <lineage>
        <taxon>Eukaryota</taxon>
        <taxon>Viridiplantae</taxon>
        <taxon>Chlorophyta</taxon>
        <taxon>core chlorophytes</taxon>
        <taxon>Chlorodendrophyceae</taxon>
        <taxon>Chlorodendrales</taxon>
        <taxon>Chlorodendraceae</taxon>
        <taxon>Tetraselmis</taxon>
    </lineage>
</organism>